<dbReference type="AlphaFoldDB" id="A0A5C3KZF5"/>
<gene>
    <name evidence="2" type="ORF">FA15DRAFT_589668</name>
</gene>
<dbReference type="Proteomes" id="UP000307440">
    <property type="component" value="Unassembled WGS sequence"/>
</dbReference>
<organism evidence="2 3">
    <name type="scientific">Coprinopsis marcescibilis</name>
    <name type="common">Agaric fungus</name>
    <name type="synonym">Psathyrella marcescibilis</name>
    <dbReference type="NCBI Taxonomy" id="230819"/>
    <lineage>
        <taxon>Eukaryota</taxon>
        <taxon>Fungi</taxon>
        <taxon>Dikarya</taxon>
        <taxon>Basidiomycota</taxon>
        <taxon>Agaricomycotina</taxon>
        <taxon>Agaricomycetes</taxon>
        <taxon>Agaricomycetidae</taxon>
        <taxon>Agaricales</taxon>
        <taxon>Agaricineae</taxon>
        <taxon>Psathyrellaceae</taxon>
        <taxon>Coprinopsis</taxon>
    </lineage>
</organism>
<dbReference type="Gene3D" id="3.30.420.10">
    <property type="entry name" value="Ribonuclease H-like superfamily/Ribonuclease H"/>
    <property type="match status" value="1"/>
</dbReference>
<dbReference type="GO" id="GO:0003676">
    <property type="term" value="F:nucleic acid binding"/>
    <property type="evidence" value="ECO:0007669"/>
    <property type="project" value="InterPro"/>
</dbReference>
<evidence type="ECO:0000313" key="2">
    <source>
        <dbReference type="EMBL" id="TFK25784.1"/>
    </source>
</evidence>
<feature type="domain" description="RNase H type-1" evidence="1">
    <location>
        <begin position="1"/>
        <end position="40"/>
    </location>
</feature>
<reference evidence="2 3" key="1">
    <citation type="journal article" date="2019" name="Nat. Ecol. Evol.">
        <title>Megaphylogeny resolves global patterns of mushroom evolution.</title>
        <authorList>
            <person name="Varga T."/>
            <person name="Krizsan K."/>
            <person name="Foldi C."/>
            <person name="Dima B."/>
            <person name="Sanchez-Garcia M."/>
            <person name="Sanchez-Ramirez S."/>
            <person name="Szollosi G.J."/>
            <person name="Szarkandi J.G."/>
            <person name="Papp V."/>
            <person name="Albert L."/>
            <person name="Andreopoulos W."/>
            <person name="Angelini C."/>
            <person name="Antonin V."/>
            <person name="Barry K.W."/>
            <person name="Bougher N.L."/>
            <person name="Buchanan P."/>
            <person name="Buyck B."/>
            <person name="Bense V."/>
            <person name="Catcheside P."/>
            <person name="Chovatia M."/>
            <person name="Cooper J."/>
            <person name="Damon W."/>
            <person name="Desjardin D."/>
            <person name="Finy P."/>
            <person name="Geml J."/>
            <person name="Haridas S."/>
            <person name="Hughes K."/>
            <person name="Justo A."/>
            <person name="Karasinski D."/>
            <person name="Kautmanova I."/>
            <person name="Kiss B."/>
            <person name="Kocsube S."/>
            <person name="Kotiranta H."/>
            <person name="LaButti K.M."/>
            <person name="Lechner B.E."/>
            <person name="Liimatainen K."/>
            <person name="Lipzen A."/>
            <person name="Lukacs Z."/>
            <person name="Mihaltcheva S."/>
            <person name="Morgado L.N."/>
            <person name="Niskanen T."/>
            <person name="Noordeloos M.E."/>
            <person name="Ohm R.A."/>
            <person name="Ortiz-Santana B."/>
            <person name="Ovrebo C."/>
            <person name="Racz N."/>
            <person name="Riley R."/>
            <person name="Savchenko A."/>
            <person name="Shiryaev A."/>
            <person name="Soop K."/>
            <person name="Spirin V."/>
            <person name="Szebenyi C."/>
            <person name="Tomsovsky M."/>
            <person name="Tulloss R.E."/>
            <person name="Uehling J."/>
            <person name="Grigoriev I.V."/>
            <person name="Vagvolgyi C."/>
            <person name="Papp T."/>
            <person name="Martin F.M."/>
            <person name="Miettinen O."/>
            <person name="Hibbett D.S."/>
            <person name="Nagy L.G."/>
        </authorList>
    </citation>
    <scope>NUCLEOTIDE SEQUENCE [LARGE SCALE GENOMIC DNA]</scope>
    <source>
        <strain evidence="2 3">CBS 121175</strain>
    </source>
</reference>
<keyword evidence="3" id="KW-1185">Reference proteome</keyword>
<dbReference type="InterPro" id="IPR036397">
    <property type="entry name" value="RNaseH_sf"/>
</dbReference>
<name>A0A5C3KZF5_COPMA</name>
<dbReference type="EMBL" id="ML210182">
    <property type="protein sequence ID" value="TFK25784.1"/>
    <property type="molecule type" value="Genomic_DNA"/>
</dbReference>
<dbReference type="OrthoDB" id="3053558at2759"/>
<accession>A0A5C3KZF5</accession>
<protein>
    <recommendedName>
        <fullName evidence="1">RNase H type-1 domain-containing protein</fullName>
    </recommendedName>
</protein>
<sequence>MDTTHKKGHLEKKLKIHWILAHSDVKGNKRVDREAKLAAQGKQNNTATLLHPDILRRPLPISKSKLKQAIKEEAKSTSRAIW</sequence>
<proteinExistence type="predicted"/>
<dbReference type="InterPro" id="IPR012337">
    <property type="entry name" value="RNaseH-like_sf"/>
</dbReference>
<evidence type="ECO:0000259" key="1">
    <source>
        <dbReference type="PROSITE" id="PS50879"/>
    </source>
</evidence>
<dbReference type="InterPro" id="IPR002156">
    <property type="entry name" value="RNaseH_domain"/>
</dbReference>
<dbReference type="SUPFAM" id="SSF53098">
    <property type="entry name" value="Ribonuclease H-like"/>
    <property type="match status" value="1"/>
</dbReference>
<feature type="non-terminal residue" evidence="2">
    <location>
        <position position="82"/>
    </location>
</feature>
<dbReference type="PROSITE" id="PS50879">
    <property type="entry name" value="RNASE_H_1"/>
    <property type="match status" value="1"/>
</dbReference>
<dbReference type="GO" id="GO:0004523">
    <property type="term" value="F:RNA-DNA hybrid ribonuclease activity"/>
    <property type="evidence" value="ECO:0007669"/>
    <property type="project" value="InterPro"/>
</dbReference>
<evidence type="ECO:0000313" key="3">
    <source>
        <dbReference type="Proteomes" id="UP000307440"/>
    </source>
</evidence>